<accession>A0ACC2U4G4</accession>
<reference evidence="1" key="1">
    <citation type="submission" date="2022-04" db="EMBL/GenBank/DDBJ databases">
        <title>Genome of the entomopathogenic fungus Entomophthora muscae.</title>
        <authorList>
            <person name="Elya C."/>
            <person name="Lovett B.R."/>
            <person name="Lee E."/>
            <person name="Macias A.M."/>
            <person name="Hajek A.E."/>
            <person name="De Bivort B.L."/>
            <person name="Kasson M.T."/>
            <person name="De Fine Licht H.H."/>
            <person name="Stajich J.E."/>
        </authorList>
    </citation>
    <scope>NUCLEOTIDE SEQUENCE</scope>
    <source>
        <strain evidence="1">Berkeley</strain>
    </source>
</reference>
<organism evidence="1 2">
    <name type="scientific">Entomophthora muscae</name>
    <dbReference type="NCBI Taxonomy" id="34485"/>
    <lineage>
        <taxon>Eukaryota</taxon>
        <taxon>Fungi</taxon>
        <taxon>Fungi incertae sedis</taxon>
        <taxon>Zoopagomycota</taxon>
        <taxon>Entomophthoromycotina</taxon>
        <taxon>Entomophthoromycetes</taxon>
        <taxon>Entomophthorales</taxon>
        <taxon>Entomophthoraceae</taxon>
        <taxon>Entomophthora</taxon>
    </lineage>
</organism>
<name>A0ACC2U4G4_9FUNG</name>
<dbReference type="EMBL" id="QTSX02001459">
    <property type="protein sequence ID" value="KAJ9081753.1"/>
    <property type="molecule type" value="Genomic_DNA"/>
</dbReference>
<evidence type="ECO:0000313" key="2">
    <source>
        <dbReference type="Proteomes" id="UP001165960"/>
    </source>
</evidence>
<evidence type="ECO:0000313" key="1">
    <source>
        <dbReference type="EMBL" id="KAJ9081753.1"/>
    </source>
</evidence>
<dbReference type="Proteomes" id="UP001165960">
    <property type="component" value="Unassembled WGS sequence"/>
</dbReference>
<keyword evidence="2" id="KW-1185">Reference proteome</keyword>
<sequence length="233" mass="26822">MSLWFEQILPYLVLEIFHLNSSQVDNTVPACSRDQPADPLLALYHPPEALFEPVHIIKYSPNPVYLEYNLENMLIANPLARTRKTKIIECKGKWYVRLPRLFKDKYNFLPAYLVPMTLPLTPQPNRPMEPAADETTSIQQFGVLYITMTGLMGSMVPNSGPWFLLRQYLSYINKLAHILWWVLPTGPVVPCPKSPNAYTYSWLPETYTSVCFPMCGEKTSFMDMTKVERVLAN</sequence>
<gene>
    <name evidence="1" type="ORF">DSO57_1011347</name>
</gene>
<protein>
    <submittedName>
        <fullName evidence="1">Uncharacterized protein</fullName>
    </submittedName>
</protein>
<proteinExistence type="predicted"/>
<comment type="caution">
    <text evidence="1">The sequence shown here is derived from an EMBL/GenBank/DDBJ whole genome shotgun (WGS) entry which is preliminary data.</text>
</comment>